<sequence>MIGLKDKKNERCLCYRKMGRNKWRHLLHMMHVEIATVAKSKNPTILNTQEGVYNVVMKSAVTHVQKKQNRKSQSTKHILDTS</sequence>
<feature type="region of interest" description="Disordered" evidence="1">
    <location>
        <begin position="63"/>
        <end position="82"/>
    </location>
</feature>
<protein>
    <submittedName>
        <fullName evidence="2">Uncharacterized protein</fullName>
    </submittedName>
</protein>
<gene>
    <name evidence="2" type="ORF">WA026_007957</name>
</gene>
<dbReference type="EMBL" id="JARQZJ010000003">
    <property type="protein sequence ID" value="KAK9870391.1"/>
    <property type="molecule type" value="Genomic_DNA"/>
</dbReference>
<comment type="caution">
    <text evidence="2">The sequence shown here is derived from an EMBL/GenBank/DDBJ whole genome shotgun (WGS) entry which is preliminary data.</text>
</comment>
<evidence type="ECO:0000256" key="1">
    <source>
        <dbReference type="SAM" id="MobiDB-lite"/>
    </source>
</evidence>
<reference evidence="2 3" key="1">
    <citation type="submission" date="2023-03" db="EMBL/GenBank/DDBJ databases">
        <title>Genome insight into feeding habits of ladybird beetles.</title>
        <authorList>
            <person name="Li H.-S."/>
            <person name="Huang Y.-H."/>
            <person name="Pang H."/>
        </authorList>
    </citation>
    <scope>NUCLEOTIDE SEQUENCE [LARGE SCALE GENOMIC DNA]</scope>
    <source>
        <strain evidence="2">SYSU_2023b</strain>
        <tissue evidence="2">Whole body</tissue>
    </source>
</reference>
<name>A0AAW1TRI9_9CUCU</name>
<evidence type="ECO:0000313" key="2">
    <source>
        <dbReference type="EMBL" id="KAK9870391.1"/>
    </source>
</evidence>
<proteinExistence type="predicted"/>
<feature type="compositionally biased region" description="Basic residues" evidence="1">
    <location>
        <begin position="64"/>
        <end position="74"/>
    </location>
</feature>
<dbReference type="Proteomes" id="UP001431783">
    <property type="component" value="Unassembled WGS sequence"/>
</dbReference>
<organism evidence="2 3">
    <name type="scientific">Henosepilachna vigintioctopunctata</name>
    <dbReference type="NCBI Taxonomy" id="420089"/>
    <lineage>
        <taxon>Eukaryota</taxon>
        <taxon>Metazoa</taxon>
        <taxon>Ecdysozoa</taxon>
        <taxon>Arthropoda</taxon>
        <taxon>Hexapoda</taxon>
        <taxon>Insecta</taxon>
        <taxon>Pterygota</taxon>
        <taxon>Neoptera</taxon>
        <taxon>Endopterygota</taxon>
        <taxon>Coleoptera</taxon>
        <taxon>Polyphaga</taxon>
        <taxon>Cucujiformia</taxon>
        <taxon>Coccinelloidea</taxon>
        <taxon>Coccinellidae</taxon>
        <taxon>Epilachninae</taxon>
        <taxon>Epilachnini</taxon>
        <taxon>Henosepilachna</taxon>
    </lineage>
</organism>
<dbReference type="AlphaFoldDB" id="A0AAW1TRI9"/>
<evidence type="ECO:0000313" key="3">
    <source>
        <dbReference type="Proteomes" id="UP001431783"/>
    </source>
</evidence>
<accession>A0AAW1TRI9</accession>
<keyword evidence="3" id="KW-1185">Reference proteome</keyword>